<gene>
    <name evidence="1" type="ORF">PROQFM164_S04g000685</name>
</gene>
<dbReference type="Proteomes" id="UP000030686">
    <property type="component" value="Unassembled WGS sequence"/>
</dbReference>
<name>W6QNZ7_PENRF</name>
<evidence type="ECO:0000313" key="1">
    <source>
        <dbReference type="EMBL" id="CDM35804.1"/>
    </source>
</evidence>
<sequence length="79" mass="8955">MSSHLRSFGAFHDTELSIGARLARATEEMLAVTEAQIKKMKAFCKCTRIQHRKPFTVLVAVTITQYPSDLNDYMHGVQQ</sequence>
<reference evidence="1" key="1">
    <citation type="journal article" date="2014" name="Nat. Commun.">
        <title>Multiple recent horizontal transfers of a large genomic region in cheese making fungi.</title>
        <authorList>
            <person name="Cheeseman K."/>
            <person name="Ropars J."/>
            <person name="Renault P."/>
            <person name="Dupont J."/>
            <person name="Gouzy J."/>
            <person name="Branca A."/>
            <person name="Abraham A.L."/>
            <person name="Ceppi M."/>
            <person name="Conseiller E."/>
            <person name="Debuchy R."/>
            <person name="Malagnac F."/>
            <person name="Goarin A."/>
            <person name="Silar P."/>
            <person name="Lacoste S."/>
            <person name="Sallet E."/>
            <person name="Bensimon A."/>
            <person name="Giraud T."/>
            <person name="Brygoo Y."/>
        </authorList>
    </citation>
    <scope>NUCLEOTIDE SEQUENCE [LARGE SCALE GENOMIC DNA]</scope>
    <source>
        <strain evidence="1">FM164</strain>
    </source>
</reference>
<organism evidence="1 2">
    <name type="scientific">Penicillium roqueforti (strain FM164)</name>
    <dbReference type="NCBI Taxonomy" id="1365484"/>
    <lineage>
        <taxon>Eukaryota</taxon>
        <taxon>Fungi</taxon>
        <taxon>Dikarya</taxon>
        <taxon>Ascomycota</taxon>
        <taxon>Pezizomycotina</taxon>
        <taxon>Eurotiomycetes</taxon>
        <taxon>Eurotiomycetidae</taxon>
        <taxon>Eurotiales</taxon>
        <taxon>Aspergillaceae</taxon>
        <taxon>Penicillium</taxon>
    </lineage>
</organism>
<keyword evidence="2" id="KW-1185">Reference proteome</keyword>
<accession>W6QNZ7</accession>
<proteinExistence type="predicted"/>
<evidence type="ECO:0000313" key="2">
    <source>
        <dbReference type="Proteomes" id="UP000030686"/>
    </source>
</evidence>
<protein>
    <submittedName>
        <fullName evidence="1">Genomic scaffold, ProqFM164S04</fullName>
    </submittedName>
</protein>
<dbReference type="AlphaFoldDB" id="W6QNZ7"/>
<dbReference type="EMBL" id="HG792018">
    <property type="protein sequence ID" value="CDM35804.1"/>
    <property type="molecule type" value="Genomic_DNA"/>
</dbReference>